<dbReference type="EMBL" id="CP013987">
    <property type="protein sequence ID" value="ALZ85813.1"/>
    <property type="molecule type" value="Genomic_DNA"/>
</dbReference>
<dbReference type="OrthoDB" id="6896482at2"/>
<gene>
    <name evidence="2" type="ORF">APT59_17005</name>
</gene>
<dbReference type="SUPFAM" id="SSF56925">
    <property type="entry name" value="OMPA-like"/>
    <property type="match status" value="1"/>
</dbReference>
<keyword evidence="1" id="KW-0732">Signal</keyword>
<feature type="signal peptide" evidence="1">
    <location>
        <begin position="1"/>
        <end position="23"/>
    </location>
</feature>
<dbReference type="Proteomes" id="UP000064137">
    <property type="component" value="Chromosome"/>
</dbReference>
<accession>A0A0U4WCS8</accession>
<evidence type="ECO:0000256" key="1">
    <source>
        <dbReference type="SAM" id="SignalP"/>
    </source>
</evidence>
<sequence>MNALKSRVVLFGLLALASHQVFAADTQNFAGLTYGKSYDNFSNSHALDGNLNSPDTDGAIDGSNTWGLRVGQQNAAGRYYATLDQASGSSDGLGLKQQDLTGSYDAFCPLGSSTKLFGGGTLGVARVTQDGSSFGHESDTGYVAGVQAGILQQVNERTSLEAGYRYLRSNAKPDIDQDGAKLGSSRLDSSKEIYVGMNVYF</sequence>
<evidence type="ECO:0008006" key="4">
    <source>
        <dbReference type="Google" id="ProtNLM"/>
    </source>
</evidence>
<evidence type="ECO:0000313" key="3">
    <source>
        <dbReference type="Proteomes" id="UP000064137"/>
    </source>
</evidence>
<reference evidence="2 3" key="1">
    <citation type="submission" date="2016-01" db="EMBL/GenBank/DDBJ databases">
        <title>Annotation of Pseudomonas oryzihabitans USDA-ARS-USMARC-56511.</title>
        <authorList>
            <person name="Harhay G.P."/>
            <person name="Harhay D.M."/>
            <person name="Smith T.P.L."/>
            <person name="Bono J.L."/>
            <person name="Heaton M.P."/>
            <person name="Clawson M.L."/>
            <person name="Chitko-Mckown C.G."/>
            <person name="Capik S.F."/>
            <person name="DeDonder K.D."/>
            <person name="Apley M.D."/>
            <person name="Lubbers B.V."/>
            <person name="White B.J."/>
            <person name="Larson R.L."/>
        </authorList>
    </citation>
    <scope>NUCLEOTIDE SEQUENCE [LARGE SCALE GENOMIC DNA]</scope>
    <source>
        <strain evidence="2 3">USDA-ARS-USMARC-56511</strain>
    </source>
</reference>
<name>A0A0U4WCS8_9PSED</name>
<dbReference type="AlphaFoldDB" id="A0A0U4WCS8"/>
<proteinExistence type="predicted"/>
<protein>
    <recommendedName>
        <fullName evidence="4">Outer membrane protein beta-barrel domain-containing protein</fullName>
    </recommendedName>
</protein>
<dbReference type="InterPro" id="IPR011250">
    <property type="entry name" value="OMP/PagP_B-barrel"/>
</dbReference>
<dbReference type="KEGG" id="por:APT59_17005"/>
<organism evidence="2 3">
    <name type="scientific">Pseudomonas oryzihabitans</name>
    <dbReference type="NCBI Taxonomy" id="47885"/>
    <lineage>
        <taxon>Bacteria</taxon>
        <taxon>Pseudomonadati</taxon>
        <taxon>Pseudomonadota</taxon>
        <taxon>Gammaproteobacteria</taxon>
        <taxon>Pseudomonadales</taxon>
        <taxon>Pseudomonadaceae</taxon>
        <taxon>Pseudomonas</taxon>
    </lineage>
</organism>
<dbReference type="Gene3D" id="2.40.160.20">
    <property type="match status" value="1"/>
</dbReference>
<dbReference type="RefSeq" id="WP_059315931.1">
    <property type="nucleotide sequence ID" value="NZ_CP013987.1"/>
</dbReference>
<feature type="chain" id="PRO_5006853251" description="Outer membrane protein beta-barrel domain-containing protein" evidence="1">
    <location>
        <begin position="24"/>
        <end position="201"/>
    </location>
</feature>
<evidence type="ECO:0000313" key="2">
    <source>
        <dbReference type="EMBL" id="ALZ85813.1"/>
    </source>
</evidence>